<dbReference type="InterPro" id="IPR038404">
    <property type="entry name" value="TRAP_DctP_sf"/>
</dbReference>
<organism evidence="4 5">
    <name type="scientific">Thalassobacillus devorans</name>
    <dbReference type="NCBI Taxonomy" id="279813"/>
    <lineage>
        <taxon>Bacteria</taxon>
        <taxon>Bacillati</taxon>
        <taxon>Bacillota</taxon>
        <taxon>Bacilli</taxon>
        <taxon>Bacillales</taxon>
        <taxon>Bacillaceae</taxon>
        <taxon>Thalassobacillus</taxon>
    </lineage>
</organism>
<comment type="similarity">
    <text evidence="1">Belongs to the bacterial solute-binding protein 7 family.</text>
</comment>
<dbReference type="RefSeq" id="WP_062439719.1">
    <property type="nucleotide sequence ID" value="NZ_CTEA01000004.1"/>
</dbReference>
<dbReference type="NCBIfam" id="TIGR00787">
    <property type="entry name" value="dctP"/>
    <property type="match status" value="1"/>
</dbReference>
<dbReference type="Gene3D" id="3.40.190.170">
    <property type="entry name" value="Bacterial extracellular solute-binding protein, family 7"/>
    <property type="match status" value="1"/>
</dbReference>
<dbReference type="PANTHER" id="PTHR33376">
    <property type="match status" value="1"/>
</dbReference>
<accession>A0ABQ1PMC4</accession>
<dbReference type="Pfam" id="PF03480">
    <property type="entry name" value="DctP"/>
    <property type="match status" value="1"/>
</dbReference>
<dbReference type="NCBIfam" id="NF037995">
    <property type="entry name" value="TRAP_S1"/>
    <property type="match status" value="1"/>
</dbReference>
<evidence type="ECO:0000313" key="5">
    <source>
        <dbReference type="Proteomes" id="UP000619534"/>
    </source>
</evidence>
<sequence>MRTVITITAFIITGIFTALFFGFDLSNASSSLEYDDEQEGIKDKIVIQFSHVVAENTPKGMAARRFASLVESRTNGEIKIQVHSNGTLYSDQNEYEALREGRVEMIAPATSNLTKRFPKWQVLDLPFAFPSYQAIEEAYQGEIGETLLSDLEQDDIKGLTFWYNGYKQVTNSSHPILNPEDFHRLHFRIMPSPVIESQFEQLGASTSELPFNKTYRNLEVDFVNGQENTASNIYSKKLFQDQSYMTISNHGYLGYAVLINEAFWNNLSDEHREIIEGAMTETTNWVRRHSIEMNDESTRKLRQEENLQIDYLTQTQQEAWEQRLRPIYEETESMVGSKLMKKIYKLKDKYSN</sequence>
<reference evidence="5" key="1">
    <citation type="journal article" date="2019" name="Int. J. Syst. Evol. Microbiol.">
        <title>The Global Catalogue of Microorganisms (GCM) 10K type strain sequencing project: providing services to taxonomists for standard genome sequencing and annotation.</title>
        <authorList>
            <consortium name="The Broad Institute Genomics Platform"/>
            <consortium name="The Broad Institute Genome Sequencing Center for Infectious Disease"/>
            <person name="Wu L."/>
            <person name="Ma J."/>
        </authorList>
    </citation>
    <scope>NUCLEOTIDE SEQUENCE [LARGE SCALE GENOMIC DNA]</scope>
    <source>
        <strain evidence="5">CCM 7282</strain>
    </source>
</reference>
<comment type="caution">
    <text evidence="4">The sequence shown here is derived from an EMBL/GenBank/DDBJ whole genome shotgun (WGS) entry which is preliminary data.</text>
</comment>
<dbReference type="InterPro" id="IPR004682">
    <property type="entry name" value="TRAP_DctP"/>
</dbReference>
<keyword evidence="3" id="KW-0732">Signal</keyword>
<keyword evidence="2" id="KW-0813">Transport</keyword>
<evidence type="ECO:0000256" key="2">
    <source>
        <dbReference type="ARBA" id="ARBA00022448"/>
    </source>
</evidence>
<keyword evidence="5" id="KW-1185">Reference proteome</keyword>
<dbReference type="EMBL" id="BMCJ01000006">
    <property type="protein sequence ID" value="GGC99731.1"/>
    <property type="molecule type" value="Genomic_DNA"/>
</dbReference>
<evidence type="ECO:0000256" key="3">
    <source>
        <dbReference type="ARBA" id="ARBA00022729"/>
    </source>
</evidence>
<proteinExistence type="inferred from homology"/>
<gene>
    <name evidence="4" type="primary">dctB</name>
    <name evidence="4" type="ORF">GCM10007216_33070</name>
</gene>
<dbReference type="PANTHER" id="PTHR33376:SF7">
    <property type="entry name" value="C4-DICARBOXYLATE-BINDING PROTEIN DCTB"/>
    <property type="match status" value="1"/>
</dbReference>
<protein>
    <submittedName>
        <fullName evidence="4">C4-dicarboxylate-binding protein DctB</fullName>
    </submittedName>
</protein>
<evidence type="ECO:0000256" key="1">
    <source>
        <dbReference type="ARBA" id="ARBA00009023"/>
    </source>
</evidence>
<dbReference type="InterPro" id="IPR018389">
    <property type="entry name" value="DctP_fam"/>
</dbReference>
<dbReference type="Proteomes" id="UP000619534">
    <property type="component" value="Unassembled WGS sequence"/>
</dbReference>
<evidence type="ECO:0000313" key="4">
    <source>
        <dbReference type="EMBL" id="GGC99731.1"/>
    </source>
</evidence>
<name>A0ABQ1PMC4_9BACI</name>
<dbReference type="PIRSF" id="PIRSF006470">
    <property type="entry name" value="DctB"/>
    <property type="match status" value="1"/>
</dbReference>